<dbReference type="SUPFAM" id="SSF53474">
    <property type="entry name" value="alpha/beta-Hydrolases"/>
    <property type="match status" value="1"/>
</dbReference>
<reference evidence="5 6" key="1">
    <citation type="journal article" date="2015" name="Int. J. Syst. Evol. Microbiol.">
        <title>Revisiting Corynebacterium glyciniphilum (ex Kubota et al., 1972) sp. nov., nom. rev., isolated from putrefied banana.</title>
        <authorList>
            <person name="Al-Dilaimi A."/>
            <person name="Bednarz H."/>
            <person name="Lomker A."/>
            <person name="Niehaus K."/>
            <person name="Kalinowski J."/>
            <person name="Ruckert C."/>
        </authorList>
    </citation>
    <scope>NUCLEOTIDE SEQUENCE [LARGE SCALE GENOMIC DNA]</scope>
    <source>
        <strain evidence="5">AJ 3170</strain>
    </source>
</reference>
<keyword evidence="5" id="KW-0031">Aminopeptidase</keyword>
<proteinExistence type="inferred from homology"/>
<dbReference type="STRING" id="1404245.CGLY_14610"/>
<feature type="domain" description="AB hydrolase-1" evidence="4">
    <location>
        <begin position="83"/>
        <end position="272"/>
    </location>
</feature>
<evidence type="ECO:0000313" key="5">
    <source>
        <dbReference type="EMBL" id="AHW65358.1"/>
    </source>
</evidence>
<evidence type="ECO:0000256" key="1">
    <source>
        <dbReference type="ARBA" id="ARBA00010088"/>
    </source>
</evidence>
<dbReference type="AlphaFoldDB" id="X5DQ70"/>
<protein>
    <submittedName>
        <fullName evidence="5">Putative prolyl aminopeptidase</fullName>
    </submittedName>
</protein>
<keyword evidence="2" id="KW-0378">Hydrolase</keyword>
<dbReference type="Proteomes" id="UP000023703">
    <property type="component" value="Chromosome"/>
</dbReference>
<feature type="region of interest" description="Disordered" evidence="3">
    <location>
        <begin position="81"/>
        <end position="102"/>
    </location>
</feature>
<evidence type="ECO:0000259" key="4">
    <source>
        <dbReference type="Pfam" id="PF00561"/>
    </source>
</evidence>
<dbReference type="KEGG" id="cgy:CGLY_14610"/>
<accession>X5DQ70</accession>
<gene>
    <name evidence="5" type="ORF">CGLY_14610</name>
</gene>
<name>X5DQ70_9CORY</name>
<dbReference type="InterPro" id="IPR051601">
    <property type="entry name" value="Serine_prot/Carboxylest_S33"/>
</dbReference>
<dbReference type="Pfam" id="PF00561">
    <property type="entry name" value="Abhydrolase_1"/>
    <property type="match status" value="1"/>
</dbReference>
<sequence>MWTTTDLWTNFRPRATPRPPAPVRLEDMNSSASPNLRTTSTRRHGHTVREHVLTAPLVHHSPDPRTVEIYAREYVPDGGEDRPALLFLQGGPGHGAPRPTANGDGGSLSGWLGEALNHYRVILFDQRGTGRSTPVDVAAPEALGPTPQDQADYLTHLRADSIVEDAELLRRALGDDPWTLLGQSFGGFCITSYLSRRPEGVREAFFTGGLPGYANDAHTRVDDIYRATFAKTAVRNDRFYTRFPWARHRVAEICRHLDDTEETLPTGERLTSRRFRTVGMNLGRTGGFDMLSYLLEDPFRTVPGSPGAAGRRRLRTPFLTELAGHLSVSDAPLYAVMHESIYGIDTATRWSAHRLREEVSGFTENTENTDRAGGPLYLTAEHFFPWQFEEDPALRPWKEVADLLAAKDDWTPLYDADQLRQTSVPTAAAVYLDDIFVPFELSMETASTIRGLRPRVTNRWEHNGISQDGAAILRHLRALVKDH</sequence>
<dbReference type="InterPro" id="IPR029058">
    <property type="entry name" value="AB_hydrolase_fold"/>
</dbReference>
<dbReference type="eggNOG" id="COG0596">
    <property type="taxonomic scope" value="Bacteria"/>
</dbReference>
<keyword evidence="5" id="KW-0645">Protease</keyword>
<evidence type="ECO:0000313" key="6">
    <source>
        <dbReference type="Proteomes" id="UP000023703"/>
    </source>
</evidence>
<dbReference type="InterPro" id="IPR000073">
    <property type="entry name" value="AB_hydrolase_1"/>
</dbReference>
<comment type="similarity">
    <text evidence="1">Belongs to the peptidase S33 family.</text>
</comment>
<feature type="region of interest" description="Disordered" evidence="3">
    <location>
        <begin position="1"/>
        <end position="45"/>
    </location>
</feature>
<dbReference type="EMBL" id="CP006842">
    <property type="protein sequence ID" value="AHW65358.1"/>
    <property type="molecule type" value="Genomic_DNA"/>
</dbReference>
<dbReference type="PANTHER" id="PTHR43248">
    <property type="entry name" value="2-SUCCINYL-6-HYDROXY-2,4-CYCLOHEXADIENE-1-CARBOXYLATE SYNTHASE"/>
    <property type="match status" value="1"/>
</dbReference>
<evidence type="ECO:0000256" key="2">
    <source>
        <dbReference type="ARBA" id="ARBA00022801"/>
    </source>
</evidence>
<feature type="compositionally biased region" description="Polar residues" evidence="3">
    <location>
        <begin position="28"/>
        <end position="39"/>
    </location>
</feature>
<keyword evidence="6" id="KW-1185">Reference proteome</keyword>
<dbReference type="PANTHER" id="PTHR43248:SF2">
    <property type="entry name" value="PROLYL AMINOPEPTIDASE"/>
    <property type="match status" value="1"/>
</dbReference>
<dbReference type="Gene3D" id="3.40.50.1820">
    <property type="entry name" value="alpha/beta hydrolase"/>
    <property type="match status" value="1"/>
</dbReference>
<dbReference type="HOGENOM" id="CLU_024518_2_0_11"/>
<dbReference type="GO" id="GO:0004177">
    <property type="term" value="F:aminopeptidase activity"/>
    <property type="evidence" value="ECO:0007669"/>
    <property type="project" value="UniProtKB-KW"/>
</dbReference>
<organism evidence="5 6">
    <name type="scientific">Corynebacterium glyciniphilum AJ 3170</name>
    <dbReference type="NCBI Taxonomy" id="1404245"/>
    <lineage>
        <taxon>Bacteria</taxon>
        <taxon>Bacillati</taxon>
        <taxon>Actinomycetota</taxon>
        <taxon>Actinomycetes</taxon>
        <taxon>Mycobacteriales</taxon>
        <taxon>Corynebacteriaceae</taxon>
        <taxon>Corynebacterium</taxon>
    </lineage>
</organism>
<evidence type="ECO:0000256" key="3">
    <source>
        <dbReference type="SAM" id="MobiDB-lite"/>
    </source>
</evidence>